<dbReference type="RefSeq" id="WP_248823901.1">
    <property type="nucleotide sequence ID" value="NZ_JALKFT010000005.1"/>
</dbReference>
<dbReference type="PANTHER" id="PTHR43250:SF2">
    <property type="entry name" value="EXODEOXYRIBONUCLEASE III"/>
    <property type="match status" value="1"/>
</dbReference>
<keyword evidence="4" id="KW-0378">Hydrolase</keyword>
<evidence type="ECO:0000256" key="3">
    <source>
        <dbReference type="ARBA" id="ARBA00022723"/>
    </source>
</evidence>
<dbReference type="Proteomes" id="UP001201873">
    <property type="component" value="Unassembled WGS sequence"/>
</dbReference>
<dbReference type="Pfam" id="PF03372">
    <property type="entry name" value="Exo_endo_phos"/>
    <property type="match status" value="1"/>
</dbReference>
<keyword evidence="5" id="KW-0460">Magnesium</keyword>
<proteinExistence type="inferred from homology"/>
<evidence type="ECO:0000313" key="8">
    <source>
        <dbReference type="EMBL" id="MCK9875449.1"/>
    </source>
</evidence>
<evidence type="ECO:0000256" key="2">
    <source>
        <dbReference type="ARBA" id="ARBA00007092"/>
    </source>
</evidence>
<protein>
    <submittedName>
        <fullName evidence="8">Exodeoxyribonuclease III</fullName>
    </submittedName>
</protein>
<comment type="caution">
    <text evidence="8">The sequence shown here is derived from an EMBL/GenBank/DDBJ whole genome shotgun (WGS) entry which is preliminary data.</text>
</comment>
<dbReference type="CDD" id="cd10281">
    <property type="entry name" value="Nape_like_AP-endo"/>
    <property type="match status" value="1"/>
</dbReference>
<name>A0ABT0JV91_9ACTN</name>
<dbReference type="NCBIfam" id="TIGR00633">
    <property type="entry name" value="xth"/>
    <property type="match status" value="1"/>
</dbReference>
<dbReference type="SUPFAM" id="SSF56219">
    <property type="entry name" value="DNase I-like"/>
    <property type="match status" value="1"/>
</dbReference>
<feature type="domain" description="Endonuclease/exonuclease/phosphatase" evidence="7">
    <location>
        <begin position="5"/>
        <end position="254"/>
    </location>
</feature>
<dbReference type="InterPro" id="IPR005135">
    <property type="entry name" value="Endo/exonuclease/phosphatase"/>
</dbReference>
<comment type="cofactor">
    <cofactor evidence="1">
        <name>Mg(2+)</name>
        <dbReference type="ChEBI" id="CHEBI:18420"/>
    </cofactor>
</comment>
<keyword evidence="9" id="KW-1185">Reference proteome</keyword>
<feature type="compositionally biased region" description="Polar residues" evidence="6">
    <location>
        <begin position="265"/>
        <end position="274"/>
    </location>
</feature>
<accession>A0ABT0JV91</accession>
<dbReference type="InterPro" id="IPR004808">
    <property type="entry name" value="AP_endonuc_1"/>
</dbReference>
<evidence type="ECO:0000313" key="9">
    <source>
        <dbReference type="Proteomes" id="UP001201873"/>
    </source>
</evidence>
<evidence type="ECO:0000256" key="1">
    <source>
        <dbReference type="ARBA" id="ARBA00001946"/>
    </source>
</evidence>
<comment type="similarity">
    <text evidence="2">Belongs to the DNA repair enzymes AP/ExoA family.</text>
</comment>
<evidence type="ECO:0000256" key="5">
    <source>
        <dbReference type="ARBA" id="ARBA00022842"/>
    </source>
</evidence>
<evidence type="ECO:0000256" key="4">
    <source>
        <dbReference type="ARBA" id="ARBA00022801"/>
    </source>
</evidence>
<dbReference type="PANTHER" id="PTHR43250">
    <property type="entry name" value="EXODEOXYRIBONUCLEASE III"/>
    <property type="match status" value="1"/>
</dbReference>
<dbReference type="PROSITE" id="PS51435">
    <property type="entry name" value="AP_NUCLEASE_F1_4"/>
    <property type="match status" value="1"/>
</dbReference>
<sequence length="285" mass="31692">MLRVATVNVNGIRAARRRGMDAWLAARHPDILCLQEVRADDTILADSVGPDWHIVHEAGAAKGRAGVAILSRIVPTAVRTGLGDFTGTGRWVEADFALEGDPGLLTVASVYVHTGEADTPMQEEKYRFLATIRERMAKLAADGRHLLVCGDLNICHRELDLKNWKGNLKKAGFLPRERAWLDQLFTEDRFVDLVRKATGEQPGPYTWWSWRGKAFDTDTGWRIDYLISSTHLARRLLATAVDRAPTYDQRWSDHAPVYADLDARTSGTPPTINTAGDGKDALHAR</sequence>
<organism evidence="8 9">
    <name type="scientific">Frankia umida</name>
    <dbReference type="NCBI Taxonomy" id="573489"/>
    <lineage>
        <taxon>Bacteria</taxon>
        <taxon>Bacillati</taxon>
        <taxon>Actinomycetota</taxon>
        <taxon>Actinomycetes</taxon>
        <taxon>Frankiales</taxon>
        <taxon>Frankiaceae</taxon>
        <taxon>Frankia</taxon>
    </lineage>
</organism>
<keyword evidence="3" id="KW-0479">Metal-binding</keyword>
<feature type="region of interest" description="Disordered" evidence="6">
    <location>
        <begin position="262"/>
        <end position="285"/>
    </location>
</feature>
<dbReference type="InterPro" id="IPR036691">
    <property type="entry name" value="Endo/exonu/phosph_ase_sf"/>
</dbReference>
<gene>
    <name evidence="8" type="ORF">MXD59_06595</name>
</gene>
<dbReference type="NCBIfam" id="TIGR00195">
    <property type="entry name" value="exoDNase_III"/>
    <property type="match status" value="1"/>
</dbReference>
<dbReference type="EMBL" id="JALKFT010000005">
    <property type="protein sequence ID" value="MCK9875449.1"/>
    <property type="molecule type" value="Genomic_DNA"/>
</dbReference>
<evidence type="ECO:0000256" key="6">
    <source>
        <dbReference type="SAM" id="MobiDB-lite"/>
    </source>
</evidence>
<evidence type="ECO:0000259" key="7">
    <source>
        <dbReference type="Pfam" id="PF03372"/>
    </source>
</evidence>
<dbReference type="Gene3D" id="3.60.10.10">
    <property type="entry name" value="Endonuclease/exonuclease/phosphatase"/>
    <property type="match status" value="1"/>
</dbReference>
<reference evidence="8 9" key="1">
    <citation type="submission" date="2022-04" db="EMBL/GenBank/DDBJ databases">
        <title>Genome diversity in the genus Frankia.</title>
        <authorList>
            <person name="Carlos-Shanley C."/>
            <person name="Hahn D."/>
        </authorList>
    </citation>
    <scope>NUCLEOTIDE SEQUENCE [LARGE SCALE GENOMIC DNA]</scope>
    <source>
        <strain evidence="8 9">Ag45/Mut15</strain>
    </source>
</reference>
<dbReference type="InterPro" id="IPR037493">
    <property type="entry name" value="ExoIII-like"/>
</dbReference>